<dbReference type="InterPro" id="IPR011008">
    <property type="entry name" value="Dimeric_a/b-barrel"/>
</dbReference>
<evidence type="ECO:0000313" key="4">
    <source>
        <dbReference type="Proteomes" id="UP001519332"/>
    </source>
</evidence>
<keyword evidence="2" id="KW-0812">Transmembrane</keyword>
<name>A0ABS4TIB1_9PSEU</name>
<feature type="region of interest" description="Disordered" evidence="1">
    <location>
        <begin position="221"/>
        <end position="242"/>
    </location>
</feature>
<gene>
    <name evidence="3" type="ORF">JOF56_004551</name>
</gene>
<dbReference type="GO" id="GO:0004497">
    <property type="term" value="F:monooxygenase activity"/>
    <property type="evidence" value="ECO:0007669"/>
    <property type="project" value="UniProtKB-KW"/>
</dbReference>
<feature type="transmembrane region" description="Helical" evidence="2">
    <location>
        <begin position="147"/>
        <end position="170"/>
    </location>
</feature>
<keyword evidence="3" id="KW-0503">Monooxygenase</keyword>
<keyword evidence="2" id="KW-0472">Membrane</keyword>
<organism evidence="3 4">
    <name type="scientific">Kibdelosporangium banguiense</name>
    <dbReference type="NCBI Taxonomy" id="1365924"/>
    <lineage>
        <taxon>Bacteria</taxon>
        <taxon>Bacillati</taxon>
        <taxon>Actinomycetota</taxon>
        <taxon>Actinomycetes</taxon>
        <taxon>Pseudonocardiales</taxon>
        <taxon>Pseudonocardiaceae</taxon>
        <taxon>Kibdelosporangium</taxon>
    </lineage>
</organism>
<dbReference type="Proteomes" id="UP001519332">
    <property type="component" value="Unassembled WGS sequence"/>
</dbReference>
<keyword evidence="4" id="KW-1185">Reference proteome</keyword>
<keyword evidence="2" id="KW-1133">Transmembrane helix</keyword>
<comment type="caution">
    <text evidence="3">The sequence shown here is derived from an EMBL/GenBank/DDBJ whole genome shotgun (WGS) entry which is preliminary data.</text>
</comment>
<sequence length="269" mass="29395">MKPRKPVLLESAHHVPLDMIEGFLVASKGLIAAASQARGYLTSYVSPPSPGGTGWNIAVQFDSVQSARRWRKSSSHRQWISLAGKFAPQQALFSTRIPRNLFAPAHTVLKLGVPRWKMAAVNLAATFPVVLGTNVMIVQQVPDLTVIAQTAALCVIVSVSMSWIALPALARLALTFLRARSIAAARSRPLGSNELAGITQMKSGWATSIPGDLFRLPTIPDNYRPKPTPGRHSPTVRSARDRLDMRSRTERINFRGTLDIYEDESDPPG</sequence>
<dbReference type="RefSeq" id="WP_209641323.1">
    <property type="nucleotide sequence ID" value="NZ_JAGINW010000001.1"/>
</dbReference>
<proteinExistence type="predicted"/>
<evidence type="ECO:0000256" key="2">
    <source>
        <dbReference type="SAM" id="Phobius"/>
    </source>
</evidence>
<protein>
    <submittedName>
        <fullName evidence="3">Antibiotic biosynthesis monooxygenase (ABM) superfamily enzyme</fullName>
    </submittedName>
</protein>
<reference evidence="3 4" key="1">
    <citation type="submission" date="2021-03" db="EMBL/GenBank/DDBJ databases">
        <title>Sequencing the genomes of 1000 actinobacteria strains.</title>
        <authorList>
            <person name="Klenk H.-P."/>
        </authorList>
    </citation>
    <scope>NUCLEOTIDE SEQUENCE [LARGE SCALE GENOMIC DNA]</scope>
    <source>
        <strain evidence="3 4">DSM 46670</strain>
    </source>
</reference>
<dbReference type="PANTHER" id="PTHR40057:SF1">
    <property type="entry name" value="SLR1162 PROTEIN"/>
    <property type="match status" value="1"/>
</dbReference>
<dbReference type="PANTHER" id="PTHR40057">
    <property type="entry name" value="SLR1162 PROTEIN"/>
    <property type="match status" value="1"/>
</dbReference>
<dbReference type="InterPro" id="IPR038762">
    <property type="entry name" value="ABM_predict"/>
</dbReference>
<dbReference type="SUPFAM" id="SSF54909">
    <property type="entry name" value="Dimeric alpha+beta barrel"/>
    <property type="match status" value="1"/>
</dbReference>
<evidence type="ECO:0000313" key="3">
    <source>
        <dbReference type="EMBL" id="MBP2324166.1"/>
    </source>
</evidence>
<evidence type="ECO:0000256" key="1">
    <source>
        <dbReference type="SAM" id="MobiDB-lite"/>
    </source>
</evidence>
<feature type="transmembrane region" description="Helical" evidence="2">
    <location>
        <begin position="119"/>
        <end position="141"/>
    </location>
</feature>
<keyword evidence="3" id="KW-0560">Oxidoreductase</keyword>
<accession>A0ABS4TIB1</accession>
<dbReference type="EMBL" id="JAGINW010000001">
    <property type="protein sequence ID" value="MBP2324166.1"/>
    <property type="molecule type" value="Genomic_DNA"/>
</dbReference>